<feature type="modified residue" description="4-aspartylphosphate" evidence="13">
    <location>
        <position position="832"/>
    </location>
</feature>
<dbReference type="Gene3D" id="1.20.120.160">
    <property type="entry name" value="HPT domain"/>
    <property type="match status" value="1"/>
</dbReference>
<dbReference type="CDD" id="cd17546">
    <property type="entry name" value="REC_hyHK_CKI1_RcsC-like"/>
    <property type="match status" value="2"/>
</dbReference>
<dbReference type="PRINTS" id="PR00344">
    <property type="entry name" value="BCTRLSENSOR"/>
</dbReference>
<dbReference type="SUPFAM" id="SSF47226">
    <property type="entry name" value="Histidine-containing phosphotransfer domain, HPT domain"/>
    <property type="match status" value="1"/>
</dbReference>
<dbReference type="InterPro" id="IPR001789">
    <property type="entry name" value="Sig_transdc_resp-reg_receiver"/>
</dbReference>
<feature type="domain" description="PAC" evidence="19">
    <location>
        <begin position="413"/>
        <end position="463"/>
    </location>
</feature>
<dbReference type="SMART" id="SM00091">
    <property type="entry name" value="PAS"/>
    <property type="match status" value="1"/>
</dbReference>
<evidence type="ECO:0000256" key="2">
    <source>
        <dbReference type="ARBA" id="ARBA00004651"/>
    </source>
</evidence>
<sequence>MISSYHPGFTTFFPQVEGVKSVLDPERIALDVEFMDTKRFDDEENLARFRSLIEAKLDQLPRYDAVLTADDAALRFALEHGKKLFPDTPMVFCGVNDIDLASRQNSDPLVTGVVEDVSMRGTLELIKLLQPEVKEIVAISDGTVSGVADARKFRSIGFALEGVEFSLISLKDLSWKEARERLKSFDDEAAALLLSAYLDYEGISKSFEEGLEYLTDGLNIPVYHLWAHGIGKGLLGGRIISQKEQGRNAAKMVVQILKGTSPKDIPVLTESPNSYLFDHAQLERFDIPSYRLPEDSIVIGKPVPFYECEPIVFWAILGFAGLLTPISLLTTYLFLKGKKDSLALRESEKRYRSLIKNASEGILVTALPDREILYANPAMTEMLGYPYMGIRGKNESEIHPDRSAGVDPHGKPGKAEIDFMRSDGSVFVAEENWTKIAVDGKPALLGFVTDVTERRRIDEELRKHREELERTVKERTAELEQAKVDALSLAARAQEENRKANETLEKLARSEKMIIDAKDAADEANRAKSDFLATMSHEIRTPLNAIIGLSQLLLREDLSERHRDRIAKIDSSGKTLLAIIDDILDFSKIEADKLEIERIPFSLERIVSETVDAFSLEAERKRVELHMEISPDLPSSVLGDPFRIRQILNNLISNAIKFTEEGDIIVSLRQGSRYEDKMELIFSVSDTGIGMTDEQLKRIFDPFIQADSSTTRKYRGTGLGLSISHKLCKLMGGNIRAESRLGEGSAFTFSITVGIMDGENRTIYRPQDKTLSALTNLRILVVDDNPIARKILREMLRSMAFDVETVSSGEDAIARLKASEEEGLSFDIVIMDWKMPRMDGIETAIKISESGLNESPRLLMVTGHRRAEILEKARSSGFIDVLSKPVQPSSLLDSIMESISKGHPDKTYGNDAGPTDFIEEKLRGAKILVVEDNDLNLEVATGILQQAGAMVIPAKNGRKAVESFSKDHLDLILMDVQMPEMDGFEATEIIREKESEEKKRKRTPIVAMTAHAMSGDRERCIEAGMDDYVTKPIDRDILIDTSCRWIFGKSFKGRDYPTAPADEKIPEKLRIKGIDPEMGIYRTGSDLEGYVRFLRKFVEQFHDTASDVAKAIDADDDGRAAWELHSLKGTAGNLGLIELQEISELLESAVRKDRENIPPVLEAFEKVHRRTLEDLQKAIPSETEEGKKRNDRNASTDGASRIEDLKSLLDRRQPQPALSILEETVWPEEIKEEIERISSAVKRYRFEDAIPIAERLSKKLEAISEGGLP</sequence>
<dbReference type="InterPro" id="IPR000700">
    <property type="entry name" value="PAS-assoc_C"/>
</dbReference>
<evidence type="ECO:0000259" key="18">
    <source>
        <dbReference type="PROSITE" id="PS50112"/>
    </source>
</evidence>
<evidence type="ECO:0000256" key="4">
    <source>
        <dbReference type="ARBA" id="ARBA00022475"/>
    </source>
</evidence>
<dbReference type="PANTHER" id="PTHR45339">
    <property type="entry name" value="HYBRID SIGNAL TRANSDUCTION HISTIDINE KINASE J"/>
    <property type="match status" value="1"/>
</dbReference>
<dbReference type="Pfam" id="PF04392">
    <property type="entry name" value="ABC_sub_bind"/>
    <property type="match status" value="1"/>
</dbReference>
<evidence type="ECO:0000256" key="10">
    <source>
        <dbReference type="ARBA" id="ARBA00023012"/>
    </source>
</evidence>
<dbReference type="Gene3D" id="3.30.565.10">
    <property type="entry name" value="Histidine kinase-like ATPase, C-terminal domain"/>
    <property type="match status" value="1"/>
</dbReference>
<evidence type="ECO:0000256" key="11">
    <source>
        <dbReference type="ARBA" id="ARBA00023136"/>
    </source>
</evidence>
<keyword evidence="6" id="KW-0812">Transmembrane</keyword>
<dbReference type="Pfam" id="PF00072">
    <property type="entry name" value="Response_reg"/>
    <property type="match status" value="2"/>
</dbReference>
<dbReference type="SUPFAM" id="SSF47384">
    <property type="entry name" value="Homodimeric domain of signal transducing histidine kinase"/>
    <property type="match status" value="1"/>
</dbReference>
<keyword evidence="10" id="KW-0902">Two-component regulatory system</keyword>
<dbReference type="Gene3D" id="1.10.287.130">
    <property type="match status" value="1"/>
</dbReference>
<evidence type="ECO:0000256" key="9">
    <source>
        <dbReference type="ARBA" id="ARBA00022989"/>
    </source>
</evidence>
<dbReference type="SMART" id="SM00073">
    <property type="entry name" value="HPT"/>
    <property type="match status" value="1"/>
</dbReference>
<dbReference type="InterPro" id="IPR000014">
    <property type="entry name" value="PAS"/>
</dbReference>
<dbReference type="Pfam" id="PF02518">
    <property type="entry name" value="HATPase_c"/>
    <property type="match status" value="1"/>
</dbReference>
<dbReference type="CDD" id="cd16922">
    <property type="entry name" value="HATPase_EvgS-ArcB-TorS-like"/>
    <property type="match status" value="1"/>
</dbReference>
<dbReference type="SUPFAM" id="SSF55785">
    <property type="entry name" value="PYP-like sensor domain (PAS domain)"/>
    <property type="match status" value="1"/>
</dbReference>
<dbReference type="Pfam" id="PF01627">
    <property type="entry name" value="Hpt"/>
    <property type="match status" value="1"/>
</dbReference>
<dbReference type="InterPro" id="IPR003661">
    <property type="entry name" value="HisK_dim/P_dom"/>
</dbReference>
<evidence type="ECO:0000313" key="21">
    <source>
        <dbReference type="EMBL" id="MCF4142545.1"/>
    </source>
</evidence>
<keyword evidence="5 13" id="KW-0597">Phosphoprotein</keyword>
<feature type="modified residue" description="Phosphohistidine" evidence="12">
    <location>
        <position position="1125"/>
    </location>
</feature>
<dbReference type="InterPro" id="IPR011006">
    <property type="entry name" value="CheY-like_superfamily"/>
</dbReference>
<name>A0ABS9EN10_9BACT</name>
<feature type="modified residue" description="4-aspartylphosphate" evidence="13">
    <location>
        <position position="975"/>
    </location>
</feature>
<dbReference type="SMART" id="SM00388">
    <property type="entry name" value="HisKA"/>
    <property type="match status" value="1"/>
</dbReference>
<evidence type="ECO:0000259" key="16">
    <source>
        <dbReference type="PROSITE" id="PS50109"/>
    </source>
</evidence>
<evidence type="ECO:0000259" key="17">
    <source>
        <dbReference type="PROSITE" id="PS50110"/>
    </source>
</evidence>
<keyword evidence="7" id="KW-0547">Nucleotide-binding</keyword>
<feature type="domain" description="Response regulatory" evidence="17">
    <location>
        <begin position="778"/>
        <end position="899"/>
    </location>
</feature>
<dbReference type="EC" id="2.7.13.3" evidence="3"/>
<keyword evidence="22" id="KW-1185">Reference proteome</keyword>
<dbReference type="InterPro" id="IPR004358">
    <property type="entry name" value="Sig_transdc_His_kin-like_C"/>
</dbReference>
<organism evidence="21 22">
    <name type="scientific">Dethiosulfovibrio marinus</name>
    <dbReference type="NCBI Taxonomy" id="133532"/>
    <lineage>
        <taxon>Bacteria</taxon>
        <taxon>Thermotogati</taxon>
        <taxon>Synergistota</taxon>
        <taxon>Synergistia</taxon>
        <taxon>Synergistales</taxon>
        <taxon>Dethiosulfovibrionaceae</taxon>
        <taxon>Dethiosulfovibrio</taxon>
    </lineage>
</organism>
<dbReference type="PANTHER" id="PTHR45339:SF1">
    <property type="entry name" value="HYBRID SIGNAL TRANSDUCTION HISTIDINE KINASE J"/>
    <property type="match status" value="1"/>
</dbReference>
<dbReference type="RefSeq" id="WP_236099388.1">
    <property type="nucleotide sequence ID" value="NZ_JAKGUD010000006.1"/>
</dbReference>
<dbReference type="PROSITE" id="PS50894">
    <property type="entry name" value="HPT"/>
    <property type="match status" value="1"/>
</dbReference>
<feature type="compositionally biased region" description="Basic and acidic residues" evidence="15">
    <location>
        <begin position="1184"/>
        <end position="1200"/>
    </location>
</feature>
<feature type="coiled-coil region" evidence="14">
    <location>
        <begin position="454"/>
        <end position="527"/>
    </location>
</feature>
<keyword evidence="8" id="KW-0067">ATP-binding</keyword>
<evidence type="ECO:0000256" key="6">
    <source>
        <dbReference type="ARBA" id="ARBA00022692"/>
    </source>
</evidence>
<feature type="domain" description="Response regulatory" evidence="17">
    <location>
        <begin position="926"/>
        <end position="1046"/>
    </location>
</feature>
<dbReference type="InterPro" id="IPR036890">
    <property type="entry name" value="HATPase_C_sf"/>
</dbReference>
<feature type="domain" description="PAS" evidence="18">
    <location>
        <begin position="347"/>
        <end position="401"/>
    </location>
</feature>
<keyword evidence="9" id="KW-1133">Transmembrane helix</keyword>
<evidence type="ECO:0000256" key="8">
    <source>
        <dbReference type="ARBA" id="ARBA00022840"/>
    </source>
</evidence>
<dbReference type="SMART" id="SM00448">
    <property type="entry name" value="REC"/>
    <property type="match status" value="2"/>
</dbReference>
<evidence type="ECO:0000256" key="5">
    <source>
        <dbReference type="ARBA" id="ARBA00022553"/>
    </source>
</evidence>
<accession>A0ABS9EN10</accession>
<dbReference type="InterPro" id="IPR003594">
    <property type="entry name" value="HATPase_dom"/>
</dbReference>
<evidence type="ECO:0000256" key="1">
    <source>
        <dbReference type="ARBA" id="ARBA00000085"/>
    </source>
</evidence>
<evidence type="ECO:0000256" key="3">
    <source>
        <dbReference type="ARBA" id="ARBA00012438"/>
    </source>
</evidence>
<evidence type="ECO:0000259" key="20">
    <source>
        <dbReference type="PROSITE" id="PS50894"/>
    </source>
</evidence>
<dbReference type="InterPro" id="IPR036641">
    <property type="entry name" value="HPT_dom_sf"/>
</dbReference>
<evidence type="ECO:0000256" key="7">
    <source>
        <dbReference type="ARBA" id="ARBA00022741"/>
    </source>
</evidence>
<dbReference type="Gene3D" id="3.40.50.2300">
    <property type="match status" value="4"/>
</dbReference>
<dbReference type="EMBL" id="JAKGUD010000006">
    <property type="protein sequence ID" value="MCF4142545.1"/>
    <property type="molecule type" value="Genomic_DNA"/>
</dbReference>
<dbReference type="Gene3D" id="3.30.450.20">
    <property type="entry name" value="PAS domain"/>
    <property type="match status" value="1"/>
</dbReference>
<dbReference type="NCBIfam" id="TIGR00229">
    <property type="entry name" value="sensory_box"/>
    <property type="match status" value="1"/>
</dbReference>
<dbReference type="InterPro" id="IPR036097">
    <property type="entry name" value="HisK_dim/P_sf"/>
</dbReference>
<comment type="subcellular location">
    <subcellularLocation>
        <location evidence="2">Cell membrane</location>
        <topology evidence="2">Multi-pass membrane protein</topology>
    </subcellularLocation>
</comment>
<dbReference type="CDD" id="cd00130">
    <property type="entry name" value="PAS"/>
    <property type="match status" value="1"/>
</dbReference>
<evidence type="ECO:0000256" key="14">
    <source>
        <dbReference type="SAM" id="Coils"/>
    </source>
</evidence>
<comment type="caution">
    <text evidence="21">The sequence shown here is derived from an EMBL/GenBank/DDBJ whole genome shotgun (WGS) entry which is preliminary data.</text>
</comment>
<feature type="domain" description="Histidine kinase" evidence="16">
    <location>
        <begin position="534"/>
        <end position="755"/>
    </location>
</feature>
<dbReference type="InterPro" id="IPR007487">
    <property type="entry name" value="ABC_transpt-TYRBP-like"/>
</dbReference>
<evidence type="ECO:0000313" key="22">
    <source>
        <dbReference type="Proteomes" id="UP001200430"/>
    </source>
</evidence>
<dbReference type="InterPro" id="IPR035965">
    <property type="entry name" value="PAS-like_dom_sf"/>
</dbReference>
<dbReference type="PROSITE" id="PS50109">
    <property type="entry name" value="HIS_KIN"/>
    <property type="match status" value="1"/>
</dbReference>
<reference evidence="21 22" key="1">
    <citation type="submission" date="2022-01" db="EMBL/GenBank/DDBJ databases">
        <title>Dethiosulfovibrio faecalis sp. nov., a novel proteolytic, non-sulfur-reducing bacterium isolated from a marine aquaculture solid waste bioreactor.</title>
        <authorList>
            <person name="Grabowski S."/>
            <person name="Apolinario E."/>
            <person name="Schneider N."/>
            <person name="Marshall C.W."/>
            <person name="Sowers K.R."/>
        </authorList>
    </citation>
    <scope>NUCLEOTIDE SEQUENCE [LARGE SCALE GENOMIC DNA]</scope>
    <source>
        <strain evidence="21 22">DSM 12537</strain>
    </source>
</reference>
<dbReference type="PROSITE" id="PS50112">
    <property type="entry name" value="PAS"/>
    <property type="match status" value="1"/>
</dbReference>
<dbReference type="Pfam" id="PF00512">
    <property type="entry name" value="HisKA"/>
    <property type="match status" value="1"/>
</dbReference>
<proteinExistence type="predicted"/>
<keyword evidence="4" id="KW-1003">Cell membrane</keyword>
<keyword evidence="14" id="KW-0175">Coiled coil</keyword>
<comment type="catalytic activity">
    <reaction evidence="1">
        <text>ATP + protein L-histidine = ADP + protein N-phospho-L-histidine.</text>
        <dbReference type="EC" id="2.7.13.3"/>
    </reaction>
</comment>
<dbReference type="InterPro" id="IPR005467">
    <property type="entry name" value="His_kinase_dom"/>
</dbReference>
<evidence type="ECO:0000256" key="12">
    <source>
        <dbReference type="PROSITE-ProRule" id="PRU00110"/>
    </source>
</evidence>
<protein>
    <recommendedName>
        <fullName evidence="3">histidine kinase</fullName>
        <ecNumber evidence="3">2.7.13.3</ecNumber>
    </recommendedName>
</protein>
<feature type="region of interest" description="Disordered" evidence="15">
    <location>
        <begin position="1175"/>
        <end position="1200"/>
    </location>
</feature>
<keyword evidence="11" id="KW-0472">Membrane</keyword>
<dbReference type="PROSITE" id="PS50113">
    <property type="entry name" value="PAC"/>
    <property type="match status" value="1"/>
</dbReference>
<dbReference type="PROSITE" id="PS50110">
    <property type="entry name" value="RESPONSE_REGULATORY"/>
    <property type="match status" value="2"/>
</dbReference>
<evidence type="ECO:0000256" key="15">
    <source>
        <dbReference type="SAM" id="MobiDB-lite"/>
    </source>
</evidence>
<evidence type="ECO:0000259" key="19">
    <source>
        <dbReference type="PROSITE" id="PS50113"/>
    </source>
</evidence>
<dbReference type="SUPFAM" id="SSF55874">
    <property type="entry name" value="ATPase domain of HSP90 chaperone/DNA topoisomerase II/histidine kinase"/>
    <property type="match status" value="1"/>
</dbReference>
<gene>
    <name evidence="21" type="ORF">L2W38_06930</name>
</gene>
<dbReference type="CDD" id="cd00082">
    <property type="entry name" value="HisKA"/>
    <property type="match status" value="1"/>
</dbReference>
<dbReference type="SUPFAM" id="SSF52172">
    <property type="entry name" value="CheY-like"/>
    <property type="match status" value="2"/>
</dbReference>
<dbReference type="Proteomes" id="UP001200430">
    <property type="component" value="Unassembled WGS sequence"/>
</dbReference>
<dbReference type="SMART" id="SM00387">
    <property type="entry name" value="HATPase_c"/>
    <property type="match status" value="1"/>
</dbReference>
<dbReference type="InterPro" id="IPR008207">
    <property type="entry name" value="Sig_transdc_His_kin_Hpt_dom"/>
</dbReference>
<dbReference type="Pfam" id="PF13188">
    <property type="entry name" value="PAS_8"/>
    <property type="match status" value="1"/>
</dbReference>
<evidence type="ECO:0000256" key="13">
    <source>
        <dbReference type="PROSITE-ProRule" id="PRU00169"/>
    </source>
</evidence>
<feature type="domain" description="HPt" evidence="20">
    <location>
        <begin position="1086"/>
        <end position="1178"/>
    </location>
</feature>